<feature type="compositionally biased region" description="Low complexity" evidence="3">
    <location>
        <begin position="115"/>
        <end position="129"/>
    </location>
</feature>
<keyword evidence="1" id="KW-0235">DNA replication</keyword>
<accession>A0ABM9C6I2</accession>
<reference evidence="6" key="1">
    <citation type="submission" date="2022-01" db="EMBL/GenBank/DDBJ databases">
        <authorList>
            <person name="Criscuolo A."/>
        </authorList>
    </citation>
    <scope>NUCLEOTIDE SEQUENCE</scope>
    <source>
        <strain evidence="6">CIP111893</strain>
    </source>
</reference>
<feature type="transmembrane region" description="Helical" evidence="4">
    <location>
        <begin position="201"/>
        <end position="219"/>
    </location>
</feature>
<evidence type="ECO:0000256" key="4">
    <source>
        <dbReference type="SAM" id="Phobius"/>
    </source>
</evidence>
<evidence type="ECO:0000313" key="7">
    <source>
        <dbReference type="Proteomes" id="UP000838686"/>
    </source>
</evidence>
<evidence type="ECO:0000313" key="6">
    <source>
        <dbReference type="EMBL" id="CAH1203834.1"/>
    </source>
</evidence>
<dbReference type="EMBL" id="CAKMMF010000009">
    <property type="protein sequence ID" value="CAH1203834.1"/>
    <property type="molecule type" value="Genomic_DNA"/>
</dbReference>
<dbReference type="InterPro" id="IPR001623">
    <property type="entry name" value="DnaJ_domain"/>
</dbReference>
<gene>
    <name evidence="6" type="primary">dnaJ_2</name>
    <name evidence="6" type="ORF">PAECIP111893_02085</name>
</gene>
<evidence type="ECO:0000256" key="1">
    <source>
        <dbReference type="ARBA" id="ARBA00022705"/>
    </source>
</evidence>
<keyword evidence="4" id="KW-1133">Transmembrane helix</keyword>
<name>A0ABM9C6I2_9BACL</name>
<dbReference type="InterPro" id="IPR008613">
    <property type="entry name" value="Excalibur_Ca-bd_domain"/>
</dbReference>
<feature type="region of interest" description="Disordered" evidence="3">
    <location>
        <begin position="409"/>
        <end position="435"/>
    </location>
</feature>
<dbReference type="PRINTS" id="PR00625">
    <property type="entry name" value="JDOMAIN"/>
</dbReference>
<organism evidence="6 7">
    <name type="scientific">Paenibacillus plantiphilus</name>
    <dbReference type="NCBI Taxonomy" id="2905650"/>
    <lineage>
        <taxon>Bacteria</taxon>
        <taxon>Bacillati</taxon>
        <taxon>Bacillota</taxon>
        <taxon>Bacilli</taxon>
        <taxon>Bacillales</taxon>
        <taxon>Paenibacillaceae</taxon>
        <taxon>Paenibacillus</taxon>
    </lineage>
</organism>
<dbReference type="Proteomes" id="UP000838686">
    <property type="component" value="Unassembled WGS sequence"/>
</dbReference>
<evidence type="ECO:0000256" key="2">
    <source>
        <dbReference type="ARBA" id="ARBA00023016"/>
    </source>
</evidence>
<dbReference type="Pfam" id="PF00226">
    <property type="entry name" value="DnaJ"/>
    <property type="match status" value="1"/>
</dbReference>
<keyword evidence="2" id="KW-0346">Stress response</keyword>
<feature type="domain" description="J" evidence="5">
    <location>
        <begin position="39"/>
        <end position="105"/>
    </location>
</feature>
<evidence type="ECO:0000256" key="3">
    <source>
        <dbReference type="SAM" id="MobiDB-lite"/>
    </source>
</evidence>
<dbReference type="PANTHER" id="PTHR24074">
    <property type="entry name" value="CO-CHAPERONE PROTEIN DJLA"/>
    <property type="match status" value="1"/>
</dbReference>
<dbReference type="SUPFAM" id="SSF46565">
    <property type="entry name" value="Chaperone J-domain"/>
    <property type="match status" value="1"/>
</dbReference>
<dbReference type="InterPro" id="IPR050817">
    <property type="entry name" value="DjlA_DnaK_co-chaperone"/>
</dbReference>
<dbReference type="Gene3D" id="1.10.287.110">
    <property type="entry name" value="DnaJ domain"/>
    <property type="match status" value="1"/>
</dbReference>
<sequence>MGKFDIVTCTNCGNENRVLSEKMEFAKCAVCKKRLKGGTLYEVLEIHQTASPEGIREAYRRLAMHWHPDRNIDNVKVATAKIKQIKAAYNVLFNEESRAIYDSMLKKQSNQGTEQNSSSNTSHSNTSSQHTEKQNENRQNASYSKPKKDTAHTTNMGGNKTTKNSEANTEDTASTSAQSHSTHPAQKRNKEINIKFTPLRIAYSVFLLACMVVFIVVFVSDTGESSIAAVDTATNEQSVVTQAVSAAPVRQTDKTQEGEPPKQQSIMFQNDRPVLTYKESDAIGASYFLPNSGGNGEFTIAPGDRVEAFSGEKINIDFDVPFESDPLIKLNDLKIDGLPTATNPNITWITFTAVEGENKVSITVDNSTYEYFFDVTIETKQSSAATSSSSNTNSSSSVYYKNCTAVRDDGKAPLYAGDPGYSRKLDRDGDGVACE</sequence>
<feature type="compositionally biased region" description="Low complexity" evidence="3">
    <location>
        <begin position="153"/>
        <end position="164"/>
    </location>
</feature>
<comment type="caution">
    <text evidence="6">The sequence shown here is derived from an EMBL/GenBank/DDBJ whole genome shotgun (WGS) entry which is preliminary data.</text>
</comment>
<dbReference type="SMART" id="SM00271">
    <property type="entry name" value="DnaJ"/>
    <property type="match status" value="1"/>
</dbReference>
<feature type="compositionally biased region" description="Basic and acidic residues" evidence="3">
    <location>
        <begin position="421"/>
        <end position="435"/>
    </location>
</feature>
<keyword evidence="4" id="KW-0812">Transmembrane</keyword>
<feature type="region of interest" description="Disordered" evidence="3">
    <location>
        <begin position="106"/>
        <end position="187"/>
    </location>
</feature>
<proteinExistence type="predicted"/>
<dbReference type="PROSITE" id="PS50076">
    <property type="entry name" value="DNAJ_2"/>
    <property type="match status" value="1"/>
</dbReference>
<dbReference type="CDD" id="cd06257">
    <property type="entry name" value="DnaJ"/>
    <property type="match status" value="1"/>
</dbReference>
<dbReference type="RefSeq" id="WP_236341182.1">
    <property type="nucleotide sequence ID" value="NZ_CAKMMF010000009.1"/>
</dbReference>
<keyword evidence="4" id="KW-0472">Membrane</keyword>
<evidence type="ECO:0000259" key="5">
    <source>
        <dbReference type="PROSITE" id="PS50076"/>
    </source>
</evidence>
<protein>
    <submittedName>
        <fullName evidence="6">Chaperone protein DnaJ</fullName>
    </submittedName>
</protein>
<keyword evidence="7" id="KW-1185">Reference proteome</keyword>
<feature type="compositionally biased region" description="Low complexity" evidence="3">
    <location>
        <begin position="172"/>
        <end position="183"/>
    </location>
</feature>
<dbReference type="InterPro" id="IPR036869">
    <property type="entry name" value="J_dom_sf"/>
</dbReference>
<dbReference type="Pfam" id="PF05901">
    <property type="entry name" value="Excalibur"/>
    <property type="match status" value="1"/>
</dbReference>
<dbReference type="SMART" id="SM00894">
    <property type="entry name" value="Excalibur"/>
    <property type="match status" value="1"/>
</dbReference>